<dbReference type="GeneID" id="6074548"/>
<gene>
    <name evidence="1" type="primary">MISSP6.4</name>
    <name evidence="1" type="ORF">LACBIDRAFT_316998</name>
</gene>
<evidence type="ECO:0000313" key="1">
    <source>
        <dbReference type="EMBL" id="EDR10516.1"/>
    </source>
</evidence>
<accession>B0D457</accession>
<dbReference type="EMBL" id="DS547097">
    <property type="protein sequence ID" value="EDR10516.1"/>
    <property type="molecule type" value="Genomic_DNA"/>
</dbReference>
<organism evidence="2">
    <name type="scientific">Laccaria bicolor (strain S238N-H82 / ATCC MYA-4686)</name>
    <name type="common">Bicoloured deceiver</name>
    <name type="synonym">Laccaria laccata var. bicolor</name>
    <dbReference type="NCBI Taxonomy" id="486041"/>
    <lineage>
        <taxon>Eukaryota</taxon>
        <taxon>Fungi</taxon>
        <taxon>Dikarya</taxon>
        <taxon>Basidiomycota</taxon>
        <taxon>Agaricomycotina</taxon>
        <taxon>Agaricomycetes</taxon>
        <taxon>Agaricomycetidae</taxon>
        <taxon>Agaricales</taxon>
        <taxon>Agaricineae</taxon>
        <taxon>Hydnangiaceae</taxon>
        <taxon>Laccaria</taxon>
    </lineage>
</organism>
<dbReference type="HOGENOM" id="CLU_3014562_0_0_1"/>
<dbReference type="RefSeq" id="XP_001878966.1">
    <property type="nucleotide sequence ID" value="XM_001878931.1"/>
</dbReference>
<evidence type="ECO:0000313" key="2">
    <source>
        <dbReference type="Proteomes" id="UP000001194"/>
    </source>
</evidence>
<reference evidence="1 2" key="1">
    <citation type="journal article" date="2008" name="Nature">
        <title>The genome of Laccaria bicolor provides insights into mycorrhizal symbiosis.</title>
        <authorList>
            <person name="Martin F."/>
            <person name="Aerts A."/>
            <person name="Ahren D."/>
            <person name="Brun A."/>
            <person name="Danchin E.G.J."/>
            <person name="Duchaussoy F."/>
            <person name="Gibon J."/>
            <person name="Kohler A."/>
            <person name="Lindquist E."/>
            <person name="Pereda V."/>
            <person name="Salamov A."/>
            <person name="Shapiro H.J."/>
            <person name="Wuyts J."/>
            <person name="Blaudez D."/>
            <person name="Buee M."/>
            <person name="Brokstein P."/>
            <person name="Canbaeck B."/>
            <person name="Cohen D."/>
            <person name="Courty P.E."/>
            <person name="Coutinho P.M."/>
            <person name="Delaruelle C."/>
            <person name="Detter J.C."/>
            <person name="Deveau A."/>
            <person name="DiFazio S."/>
            <person name="Duplessis S."/>
            <person name="Fraissinet-Tachet L."/>
            <person name="Lucic E."/>
            <person name="Frey-Klett P."/>
            <person name="Fourrey C."/>
            <person name="Feussner I."/>
            <person name="Gay G."/>
            <person name="Grimwood J."/>
            <person name="Hoegger P.J."/>
            <person name="Jain P."/>
            <person name="Kilaru S."/>
            <person name="Labbe J."/>
            <person name="Lin Y.C."/>
            <person name="Legue V."/>
            <person name="Le Tacon F."/>
            <person name="Marmeisse R."/>
            <person name="Melayah D."/>
            <person name="Montanini B."/>
            <person name="Muratet M."/>
            <person name="Nehls U."/>
            <person name="Niculita-Hirzel H."/>
            <person name="Oudot-Le Secq M.P."/>
            <person name="Peter M."/>
            <person name="Quesneville H."/>
            <person name="Rajashekar B."/>
            <person name="Reich M."/>
            <person name="Rouhier N."/>
            <person name="Schmutz J."/>
            <person name="Yin T."/>
            <person name="Chalot M."/>
            <person name="Henrissat B."/>
            <person name="Kuees U."/>
            <person name="Lucas S."/>
            <person name="Van de Peer Y."/>
            <person name="Podila G.K."/>
            <person name="Polle A."/>
            <person name="Pukkila P.J."/>
            <person name="Richardson P.M."/>
            <person name="Rouze P."/>
            <person name="Sanders I.R."/>
            <person name="Stajich J.E."/>
            <person name="Tunlid A."/>
            <person name="Tuskan G."/>
            <person name="Grigoriev I.V."/>
        </authorList>
    </citation>
    <scope>NUCLEOTIDE SEQUENCE [LARGE SCALE GENOMIC DNA]</scope>
    <source>
        <strain evidence="2">S238N-H82 / ATCC MYA-4686</strain>
    </source>
</reference>
<dbReference type="Proteomes" id="UP000001194">
    <property type="component" value="Unassembled WGS sequence"/>
</dbReference>
<dbReference type="AlphaFoldDB" id="B0D457"/>
<proteinExistence type="predicted"/>
<keyword evidence="2" id="KW-1185">Reference proteome</keyword>
<name>B0D457_LACBS</name>
<dbReference type="KEGG" id="lbc:LACBIDRAFT_316998"/>
<dbReference type="InParanoid" id="B0D457"/>
<protein>
    <submittedName>
        <fullName evidence="1">Ectomycorrhiza-regulated small secreted protein</fullName>
    </submittedName>
</protein>
<sequence length="56" mass="6413">MLSWLYTTSLLASFVSYYDGLPIFINPLYQVPNSTILTGHTNYLTVHEIDFKANTQ</sequence>